<dbReference type="AlphaFoldDB" id="A0AA39EWV1"/>
<name>A0AA39EWV1_9HYME</name>
<evidence type="ECO:0000313" key="2">
    <source>
        <dbReference type="EMBL" id="KAK0156945.1"/>
    </source>
</evidence>
<accession>A0AA39EWV1</accession>
<feature type="region of interest" description="Disordered" evidence="1">
    <location>
        <begin position="1"/>
        <end position="21"/>
    </location>
</feature>
<evidence type="ECO:0000256" key="1">
    <source>
        <dbReference type="SAM" id="MobiDB-lite"/>
    </source>
</evidence>
<dbReference type="EMBL" id="JAQQBS010001898">
    <property type="protein sequence ID" value="KAK0156945.1"/>
    <property type="molecule type" value="Genomic_DNA"/>
</dbReference>
<gene>
    <name evidence="2" type="ORF">PV328_012089</name>
</gene>
<comment type="caution">
    <text evidence="2">The sequence shown here is derived from an EMBL/GenBank/DDBJ whole genome shotgun (WGS) entry which is preliminary data.</text>
</comment>
<reference evidence="2" key="1">
    <citation type="journal article" date="2023" name="bioRxiv">
        <title>Scaffold-level genome assemblies of two parasitoid biocontrol wasps reveal the parthenogenesis mechanism and an associated novel virus.</title>
        <authorList>
            <person name="Inwood S."/>
            <person name="Skelly J."/>
            <person name="Guhlin J."/>
            <person name="Harrop T."/>
            <person name="Goldson S."/>
            <person name="Dearden P."/>
        </authorList>
    </citation>
    <scope>NUCLEOTIDE SEQUENCE</scope>
    <source>
        <strain evidence="2">Irish</strain>
        <tissue evidence="2">Whole body</tissue>
    </source>
</reference>
<keyword evidence="3" id="KW-1185">Reference proteome</keyword>
<evidence type="ECO:0000313" key="3">
    <source>
        <dbReference type="Proteomes" id="UP001168990"/>
    </source>
</evidence>
<dbReference type="Proteomes" id="UP001168990">
    <property type="component" value="Unassembled WGS sequence"/>
</dbReference>
<feature type="compositionally biased region" description="Low complexity" evidence="1">
    <location>
        <begin position="10"/>
        <end position="20"/>
    </location>
</feature>
<proteinExistence type="predicted"/>
<protein>
    <submittedName>
        <fullName evidence="2">Uncharacterized protein</fullName>
    </submittedName>
</protein>
<reference evidence="2" key="2">
    <citation type="submission" date="2023-03" db="EMBL/GenBank/DDBJ databases">
        <authorList>
            <person name="Inwood S.N."/>
            <person name="Skelly J.G."/>
            <person name="Guhlin J."/>
            <person name="Harrop T.W.R."/>
            <person name="Goldson S.G."/>
            <person name="Dearden P.K."/>
        </authorList>
    </citation>
    <scope>NUCLEOTIDE SEQUENCE</scope>
    <source>
        <strain evidence="2">Irish</strain>
        <tissue evidence="2">Whole body</tissue>
    </source>
</reference>
<feature type="non-terminal residue" evidence="2">
    <location>
        <position position="1"/>
    </location>
</feature>
<organism evidence="2 3">
    <name type="scientific">Microctonus aethiopoides</name>
    <dbReference type="NCBI Taxonomy" id="144406"/>
    <lineage>
        <taxon>Eukaryota</taxon>
        <taxon>Metazoa</taxon>
        <taxon>Ecdysozoa</taxon>
        <taxon>Arthropoda</taxon>
        <taxon>Hexapoda</taxon>
        <taxon>Insecta</taxon>
        <taxon>Pterygota</taxon>
        <taxon>Neoptera</taxon>
        <taxon>Endopterygota</taxon>
        <taxon>Hymenoptera</taxon>
        <taxon>Apocrita</taxon>
        <taxon>Ichneumonoidea</taxon>
        <taxon>Braconidae</taxon>
        <taxon>Euphorinae</taxon>
        <taxon>Microctonus</taxon>
    </lineage>
</organism>
<sequence length="129" mass="15556">MQFSHKQYFSPQQQLQSQLPDQRDQYSLNSYQYKQYQWFLQNENQILQDFYRRIQCLPQNQISGYEMKDHATQIEEKSRIVLDTNMRTKTAPIFRLGKSHFVLLVENGGQNETFSTRIMVHDPESKNWC</sequence>